<name>A0ABR2RKL1_9ROSI</name>
<feature type="transmembrane region" description="Helical" evidence="1">
    <location>
        <begin position="87"/>
        <end position="106"/>
    </location>
</feature>
<dbReference type="Proteomes" id="UP001396334">
    <property type="component" value="Unassembled WGS sequence"/>
</dbReference>
<reference evidence="2 3" key="1">
    <citation type="journal article" date="2024" name="G3 (Bethesda)">
        <title>Genome assembly of Hibiscus sabdariffa L. provides insights into metabolisms of medicinal natural products.</title>
        <authorList>
            <person name="Kim T."/>
        </authorList>
    </citation>
    <scope>NUCLEOTIDE SEQUENCE [LARGE SCALE GENOMIC DNA]</scope>
    <source>
        <strain evidence="2">TK-2024</strain>
        <tissue evidence="2">Old leaves</tissue>
    </source>
</reference>
<keyword evidence="1" id="KW-0812">Transmembrane</keyword>
<dbReference type="Gene3D" id="1.20.1250.20">
    <property type="entry name" value="MFS general substrate transporter like domains"/>
    <property type="match status" value="1"/>
</dbReference>
<gene>
    <name evidence="2" type="ORF">V6N11_041464</name>
</gene>
<organism evidence="2 3">
    <name type="scientific">Hibiscus sabdariffa</name>
    <name type="common">roselle</name>
    <dbReference type="NCBI Taxonomy" id="183260"/>
    <lineage>
        <taxon>Eukaryota</taxon>
        <taxon>Viridiplantae</taxon>
        <taxon>Streptophyta</taxon>
        <taxon>Embryophyta</taxon>
        <taxon>Tracheophyta</taxon>
        <taxon>Spermatophyta</taxon>
        <taxon>Magnoliopsida</taxon>
        <taxon>eudicotyledons</taxon>
        <taxon>Gunneridae</taxon>
        <taxon>Pentapetalae</taxon>
        <taxon>rosids</taxon>
        <taxon>malvids</taxon>
        <taxon>Malvales</taxon>
        <taxon>Malvaceae</taxon>
        <taxon>Malvoideae</taxon>
        <taxon>Hibiscus</taxon>
    </lineage>
</organism>
<protein>
    <submittedName>
        <fullName evidence="2">Uncharacterized protein</fullName>
    </submittedName>
</protein>
<evidence type="ECO:0000313" key="3">
    <source>
        <dbReference type="Proteomes" id="UP001396334"/>
    </source>
</evidence>
<evidence type="ECO:0000256" key="1">
    <source>
        <dbReference type="SAM" id="Phobius"/>
    </source>
</evidence>
<keyword evidence="3" id="KW-1185">Reference proteome</keyword>
<keyword evidence="1" id="KW-0472">Membrane</keyword>
<evidence type="ECO:0000313" key="2">
    <source>
        <dbReference type="EMBL" id="KAK9013456.1"/>
    </source>
</evidence>
<dbReference type="InterPro" id="IPR036259">
    <property type="entry name" value="MFS_trans_sf"/>
</dbReference>
<proteinExistence type="predicted"/>
<keyword evidence="1" id="KW-1133">Transmembrane helix</keyword>
<accession>A0ABR2RKL1</accession>
<dbReference type="EMBL" id="JBBPBN010000022">
    <property type="protein sequence ID" value="KAK9013456.1"/>
    <property type="molecule type" value="Genomic_DNA"/>
</dbReference>
<sequence>MVREQQVLVTLIAAKPQSYHFTTIIVFGMGFFTDAYDLLCISPVTKLFGRIYYHVDGVENPGKFKAMFGTIACKADAIGSTILQAEYLWRIILMVGAAHALLTYYWRTKMPKTRYKQVSSTSMSICNTFDISELAELALFATSAV</sequence>
<comment type="caution">
    <text evidence="2">The sequence shown here is derived from an EMBL/GenBank/DDBJ whole genome shotgun (WGS) entry which is preliminary data.</text>
</comment>